<evidence type="ECO:0000313" key="2">
    <source>
        <dbReference type="EMBL" id="KAI5337742.1"/>
    </source>
</evidence>
<protein>
    <submittedName>
        <fullName evidence="2">Uncharacterized protein</fullName>
    </submittedName>
</protein>
<organism evidence="2 3">
    <name type="scientific">Prunus dulcis</name>
    <name type="common">Almond</name>
    <name type="synonym">Amygdalus dulcis</name>
    <dbReference type="NCBI Taxonomy" id="3755"/>
    <lineage>
        <taxon>Eukaryota</taxon>
        <taxon>Viridiplantae</taxon>
        <taxon>Streptophyta</taxon>
        <taxon>Embryophyta</taxon>
        <taxon>Tracheophyta</taxon>
        <taxon>Spermatophyta</taxon>
        <taxon>Magnoliopsida</taxon>
        <taxon>eudicotyledons</taxon>
        <taxon>Gunneridae</taxon>
        <taxon>Pentapetalae</taxon>
        <taxon>rosids</taxon>
        <taxon>fabids</taxon>
        <taxon>Rosales</taxon>
        <taxon>Rosaceae</taxon>
        <taxon>Amygdaloideae</taxon>
        <taxon>Amygdaleae</taxon>
        <taxon>Prunus</taxon>
    </lineage>
</organism>
<comment type="caution">
    <text evidence="2">The sequence shown here is derived from an EMBL/GenBank/DDBJ whole genome shotgun (WGS) entry which is preliminary data.</text>
</comment>
<sequence>MVPSKSTANGLSLQSFSAHRKKHSLQRPSEHIATPNFAAWAKYSSKLSRLAFEPWGAYSFARFSSRHGCELPRTILHLRNSHHHAQSRVDEQLHIRYEQNRHHAAQSAK</sequence>
<gene>
    <name evidence="2" type="ORF">L3X38_017013</name>
</gene>
<feature type="region of interest" description="Disordered" evidence="1">
    <location>
        <begin position="1"/>
        <end position="30"/>
    </location>
</feature>
<dbReference type="EMBL" id="JAJFAZ020000003">
    <property type="protein sequence ID" value="KAI5337742.1"/>
    <property type="molecule type" value="Genomic_DNA"/>
</dbReference>
<feature type="compositionally biased region" description="Polar residues" evidence="1">
    <location>
        <begin position="1"/>
        <end position="17"/>
    </location>
</feature>
<reference evidence="2 3" key="1">
    <citation type="journal article" date="2022" name="G3 (Bethesda)">
        <title>Whole-genome sequence and methylome profiling of the almond [Prunus dulcis (Mill.) D.A. Webb] cultivar 'Nonpareil'.</title>
        <authorList>
            <person name="D'Amico-Willman K.M."/>
            <person name="Ouma W.Z."/>
            <person name="Meulia T."/>
            <person name="Sideli G.M."/>
            <person name="Gradziel T.M."/>
            <person name="Fresnedo-Ramirez J."/>
        </authorList>
    </citation>
    <scope>NUCLEOTIDE SEQUENCE [LARGE SCALE GENOMIC DNA]</scope>
    <source>
        <strain evidence="2">Clone GOH B32 T37-40</strain>
    </source>
</reference>
<dbReference type="AlphaFoldDB" id="A0AAD4W904"/>
<evidence type="ECO:0000256" key="1">
    <source>
        <dbReference type="SAM" id="MobiDB-lite"/>
    </source>
</evidence>
<evidence type="ECO:0000313" key="3">
    <source>
        <dbReference type="Proteomes" id="UP001054821"/>
    </source>
</evidence>
<keyword evidence="3" id="KW-1185">Reference proteome</keyword>
<name>A0AAD4W904_PRUDU</name>
<accession>A0AAD4W904</accession>
<dbReference type="Proteomes" id="UP001054821">
    <property type="component" value="Chromosome 3"/>
</dbReference>
<proteinExistence type="predicted"/>